<keyword evidence="3" id="KW-0378">Hydrolase</keyword>
<dbReference type="SUPFAM" id="SSF49899">
    <property type="entry name" value="Concanavalin A-like lectins/glucanases"/>
    <property type="match status" value="1"/>
</dbReference>
<sequence>MRFEAFSLLLLLPAMVSAVAAPAYPSLGQPFWQDTFSGAAGSSPNSDNWNYALGINTNNEAETYTTSNNNVQISGGNTVQFIPRKSASGVWTSARIESKKTFTPAAGKIMQIEASIRMGGNSAAEMQGIWPAVWMLGDSIHHGTEWPACGELDIFEQVNGLLTAYGTAHCTTCNEPTGRGGQVATDNSEWHTYAIKVDRTSNNWATESVTWLRDGVEYFTLTGATVADEGTWGTLAHSPLFLILNLAVGGDFPGAPNSATADGYGSMMEVEYVAAYST</sequence>
<dbReference type="PROSITE" id="PS51762">
    <property type="entry name" value="GH16_2"/>
    <property type="match status" value="1"/>
</dbReference>
<dbReference type="Proteomes" id="UP001174694">
    <property type="component" value="Unassembled WGS sequence"/>
</dbReference>
<evidence type="ECO:0000256" key="1">
    <source>
        <dbReference type="SAM" id="SignalP"/>
    </source>
</evidence>
<evidence type="ECO:0000313" key="4">
    <source>
        <dbReference type="Proteomes" id="UP001174694"/>
    </source>
</evidence>
<keyword evidence="4" id="KW-1185">Reference proteome</keyword>
<feature type="signal peptide" evidence="1">
    <location>
        <begin position="1"/>
        <end position="18"/>
    </location>
</feature>
<evidence type="ECO:0000259" key="2">
    <source>
        <dbReference type="PROSITE" id="PS51762"/>
    </source>
</evidence>
<dbReference type="GO" id="GO:0005975">
    <property type="term" value="P:carbohydrate metabolic process"/>
    <property type="evidence" value="ECO:0007669"/>
    <property type="project" value="InterPro"/>
</dbReference>
<dbReference type="PANTHER" id="PTHR10963">
    <property type="entry name" value="GLYCOSYL HYDROLASE-RELATED"/>
    <property type="match status" value="1"/>
</dbReference>
<dbReference type="InterPro" id="IPR050546">
    <property type="entry name" value="Glycosyl_Hydrlase_16"/>
</dbReference>
<feature type="domain" description="GH16" evidence="2">
    <location>
        <begin position="17"/>
        <end position="278"/>
    </location>
</feature>
<proteinExistence type="predicted"/>
<name>A0AA38RR51_9PEZI</name>
<comment type="caution">
    <text evidence="3">The sequence shown here is derived from an EMBL/GenBank/DDBJ whole genome shotgun (WGS) entry which is preliminary data.</text>
</comment>
<gene>
    <name evidence="3" type="ORF">NKR23_g1200</name>
</gene>
<dbReference type="PANTHER" id="PTHR10963:SF60">
    <property type="entry name" value="GRAM-NEGATIVE BACTERIA-BINDING PROTEIN 1-RELATED"/>
    <property type="match status" value="1"/>
</dbReference>
<dbReference type="InterPro" id="IPR013320">
    <property type="entry name" value="ConA-like_dom_sf"/>
</dbReference>
<dbReference type="CDD" id="cd02182">
    <property type="entry name" value="GH16_Strep_laminarinase_like"/>
    <property type="match status" value="1"/>
</dbReference>
<protein>
    <submittedName>
        <fullName evidence="3">Glycoside hydrolase family 16 protein</fullName>
    </submittedName>
</protein>
<organism evidence="3 4">
    <name type="scientific">Pleurostoma richardsiae</name>
    <dbReference type="NCBI Taxonomy" id="41990"/>
    <lineage>
        <taxon>Eukaryota</taxon>
        <taxon>Fungi</taxon>
        <taxon>Dikarya</taxon>
        <taxon>Ascomycota</taxon>
        <taxon>Pezizomycotina</taxon>
        <taxon>Sordariomycetes</taxon>
        <taxon>Sordariomycetidae</taxon>
        <taxon>Calosphaeriales</taxon>
        <taxon>Pleurostomataceae</taxon>
        <taxon>Pleurostoma</taxon>
    </lineage>
</organism>
<dbReference type="AlphaFoldDB" id="A0AA38RR51"/>
<reference evidence="3" key="1">
    <citation type="submission" date="2022-07" db="EMBL/GenBank/DDBJ databases">
        <title>Fungi with potential for degradation of polypropylene.</title>
        <authorList>
            <person name="Gostincar C."/>
        </authorList>
    </citation>
    <scope>NUCLEOTIDE SEQUENCE</scope>
    <source>
        <strain evidence="3">EXF-13308</strain>
    </source>
</reference>
<evidence type="ECO:0000313" key="3">
    <source>
        <dbReference type="EMBL" id="KAJ9156633.1"/>
    </source>
</evidence>
<dbReference type="InterPro" id="IPR000757">
    <property type="entry name" value="Beta-glucanase-like"/>
</dbReference>
<dbReference type="EMBL" id="JANBVO010000002">
    <property type="protein sequence ID" value="KAJ9156633.1"/>
    <property type="molecule type" value="Genomic_DNA"/>
</dbReference>
<keyword evidence="1" id="KW-0732">Signal</keyword>
<accession>A0AA38RR51</accession>
<dbReference type="GO" id="GO:0004553">
    <property type="term" value="F:hydrolase activity, hydrolyzing O-glycosyl compounds"/>
    <property type="evidence" value="ECO:0007669"/>
    <property type="project" value="InterPro"/>
</dbReference>
<dbReference type="Gene3D" id="2.60.120.200">
    <property type="match status" value="1"/>
</dbReference>
<dbReference type="Pfam" id="PF26113">
    <property type="entry name" value="GH16_XgeA"/>
    <property type="match status" value="1"/>
</dbReference>
<feature type="chain" id="PRO_5041314757" evidence="1">
    <location>
        <begin position="19"/>
        <end position="278"/>
    </location>
</feature>